<dbReference type="EMBL" id="QBKQ01000002">
    <property type="protein sequence ID" value="PTX43727.1"/>
    <property type="molecule type" value="Genomic_DNA"/>
</dbReference>
<evidence type="ECO:0000313" key="3">
    <source>
        <dbReference type="Proteomes" id="UP000244174"/>
    </source>
</evidence>
<evidence type="ECO:0000313" key="2">
    <source>
        <dbReference type="EMBL" id="PTX43727.1"/>
    </source>
</evidence>
<sequence length="94" mass="10668">MEDSIKFITGKYSPAEAADILISVLNDKIKFHSLRSLNLTASDSSTRLNSEKRIEELTAVKKKVEKMVSQAHRENRYLDISSSINIKMVDPDEK</sequence>
<dbReference type="OrthoDB" id="680899at2"/>
<keyword evidence="3" id="KW-1185">Reference proteome</keyword>
<proteinExistence type="predicted"/>
<gene>
    <name evidence="2" type="ORF">C8P64_2259</name>
</gene>
<feature type="coiled-coil region" evidence="1">
    <location>
        <begin position="47"/>
        <end position="74"/>
    </location>
</feature>
<protein>
    <submittedName>
        <fullName evidence="2">Uncharacterized protein</fullName>
    </submittedName>
</protein>
<evidence type="ECO:0000256" key="1">
    <source>
        <dbReference type="SAM" id="Coils"/>
    </source>
</evidence>
<dbReference type="AlphaFoldDB" id="A0A2T6AIU9"/>
<accession>A0A2T6AIU9</accession>
<keyword evidence="1" id="KW-0175">Coiled coil</keyword>
<dbReference type="Proteomes" id="UP000244174">
    <property type="component" value="Unassembled WGS sequence"/>
</dbReference>
<organism evidence="2 3">
    <name type="scientific">Christiangramia gaetbulicola</name>
    <dbReference type="NCBI Taxonomy" id="703340"/>
    <lineage>
        <taxon>Bacteria</taxon>
        <taxon>Pseudomonadati</taxon>
        <taxon>Bacteroidota</taxon>
        <taxon>Flavobacteriia</taxon>
        <taxon>Flavobacteriales</taxon>
        <taxon>Flavobacteriaceae</taxon>
        <taxon>Christiangramia</taxon>
    </lineage>
</organism>
<comment type="caution">
    <text evidence="2">The sequence shown here is derived from an EMBL/GenBank/DDBJ whole genome shotgun (WGS) entry which is preliminary data.</text>
</comment>
<dbReference type="RefSeq" id="WP_108172134.1">
    <property type="nucleotide sequence ID" value="NZ_QBKQ01000002.1"/>
</dbReference>
<name>A0A2T6AIU9_9FLAO</name>
<reference evidence="2 3" key="1">
    <citation type="submission" date="2018-04" db="EMBL/GenBank/DDBJ databases">
        <title>Genomic Encyclopedia of Archaeal and Bacterial Type Strains, Phase II (KMG-II): from individual species to whole genera.</title>
        <authorList>
            <person name="Goeker M."/>
        </authorList>
    </citation>
    <scope>NUCLEOTIDE SEQUENCE [LARGE SCALE GENOMIC DNA]</scope>
    <source>
        <strain evidence="2 3">DSM 23082</strain>
    </source>
</reference>